<dbReference type="STRING" id="329186.SAMN02927925_00670"/>
<dbReference type="EMBL" id="FMTY01000001">
    <property type="protein sequence ID" value="SCX03392.1"/>
    <property type="molecule type" value="Genomic_DNA"/>
</dbReference>
<evidence type="ECO:0000313" key="8">
    <source>
        <dbReference type="Proteomes" id="UP000182124"/>
    </source>
</evidence>
<dbReference type="eggNOG" id="COG1345">
    <property type="taxonomic scope" value="Bacteria"/>
</dbReference>
<dbReference type="Pfam" id="PF00932">
    <property type="entry name" value="LTD"/>
    <property type="match status" value="1"/>
</dbReference>
<dbReference type="InterPro" id="IPR036179">
    <property type="entry name" value="Ig-like_dom_sf"/>
</dbReference>
<accession>A0A1G4V9P6</accession>
<gene>
    <name evidence="7" type="ORF">SAMN02927925_00670</name>
</gene>
<evidence type="ECO:0000256" key="4">
    <source>
        <dbReference type="ARBA" id="ARBA00023069"/>
    </source>
</evidence>
<dbReference type="SUPFAM" id="SSF48726">
    <property type="entry name" value="Immunoglobulin"/>
    <property type="match status" value="1"/>
</dbReference>
<evidence type="ECO:0000256" key="2">
    <source>
        <dbReference type="ARBA" id="ARBA00004496"/>
    </source>
</evidence>
<dbReference type="Pfam" id="PF22544">
    <property type="entry name" value="HYDIN_VesB_CFA65-like_Ig"/>
    <property type="match status" value="1"/>
</dbReference>
<dbReference type="RefSeq" id="WP_023575699.1">
    <property type="nucleotide sequence ID" value="NZ_CBCSBQ010000005.1"/>
</dbReference>
<evidence type="ECO:0000256" key="3">
    <source>
        <dbReference type="ARBA" id="ARBA00022490"/>
    </source>
</evidence>
<feature type="domain" description="LTD" evidence="6">
    <location>
        <begin position="740"/>
        <end position="895"/>
    </location>
</feature>
<dbReference type="NCBIfam" id="NF033708">
    <property type="entry name" value="T9SS_Cterm_ChiA"/>
    <property type="match status" value="1"/>
</dbReference>
<dbReference type="Proteomes" id="UP000182124">
    <property type="component" value="Unassembled WGS sequence"/>
</dbReference>
<keyword evidence="5" id="KW-0966">Cell projection</keyword>
<proteinExistence type="predicted"/>
<name>A0A1G4V9P6_9FLAO</name>
<dbReference type="eggNOG" id="COG2374">
    <property type="taxonomic scope" value="Bacteria"/>
</dbReference>
<dbReference type="InterPro" id="IPR013783">
    <property type="entry name" value="Ig-like_fold"/>
</dbReference>
<dbReference type="InterPro" id="IPR014756">
    <property type="entry name" value="Ig_E-set"/>
</dbReference>
<evidence type="ECO:0000256" key="1">
    <source>
        <dbReference type="ARBA" id="ARBA00004138"/>
    </source>
</evidence>
<keyword evidence="3" id="KW-0963">Cytoplasm</keyword>
<dbReference type="NCBIfam" id="NF012200">
    <property type="entry name" value="choice_anch_D"/>
    <property type="match status" value="1"/>
</dbReference>
<reference evidence="7 8" key="1">
    <citation type="submission" date="2016-10" db="EMBL/GenBank/DDBJ databases">
        <authorList>
            <person name="de Groot N.N."/>
        </authorList>
    </citation>
    <scope>NUCLEOTIDE SEQUENCE [LARGE SCALE GENOMIC DNA]</scope>
    <source>
        <strain evidence="7 8">CGMCC 1.3801</strain>
    </source>
</reference>
<evidence type="ECO:0000259" key="6">
    <source>
        <dbReference type="PROSITE" id="PS51841"/>
    </source>
</evidence>
<dbReference type="eggNOG" id="COG3897">
    <property type="taxonomic scope" value="Bacteria"/>
</dbReference>
<sequence length="1574" mass="165388">MKFKLLLLSFLLSATFGWGQVSITGLGVGNAYNQNFNTATPILPAGWAFSESGTGANATFVSGAGASATGNTYFFGVANEWNFGGLRSGSLIPTVGVAFTNNTGSTVTEMVIAYTGETWRVGTASRPDRLDFQYSTDATSLTTGTWTDFNALDYGNPGQIAGSGSMQHSSAISSTITGLSIANGATVWIRWNDLDATNSDDGMGIDDFSIYCNGSSCTANTPVGVISEVASACGSTNLNFSGVATLPEIYYWQNSSTGTLMTNDAAANLSVSTSGNYYVRTYNGTCWSASAVGPYVVTVVNPVSVVVQPADQSATVGNTVTFSVTASNATAYQWQVSTNGGTSWTNIGGDSNSYTTPAATLAMNGYQYQVIISGTVPCSAITSSSAVLTVSTGPCLGESFAVNALPAGWNQTSVTFASNRAEFSANNGQLTTIAVSNPQSLTFNLDRTASTVSKIMYVEVSTTSQVAGFTTVATYDHSNTIESGVTNCTVDLSGYTWSNTVYVRFRKSSSSSVARWGVDDIMVYCGAPGVVEIAVSGNGNVITDGDASPTLTDNTDFGNTLVGNIVSKIFTIENSGLDPLALTGANPYVTISGANAADFSVSVIPSTPIAASGTTAFEITFQPSALGIRTAALSIANNDADESPYNFSIQGTGVTCTPTTTISSITPASGPVGTLVTINGTGFTTASIVKFGALNAVFTVISNTVIQATVPSNATSSNITIVDAGTCEESFSSFTVITDDKTTCAPSAVGISELFISEVTDASSGSLSYIEVFNATATTIDMTDYAIEIVNNGTSSVVIPLTGTLASGDSFTLATSVGTGCAVPGGDASLADQTQVHSGINNNDCIHLSKLGVNIDTWGECDGTTWINALGLGSAGYDFRRKETATPLPTTTFNAADWNIVDFNACSDDYSAIDSYAGIRNPPLTTSPAVTLNCGLNSAEITVTGTEAVLGGASLTYQWFVAVPGNIGWTALTNAGIYSGVTTNVLSISNLSGLNGYQYYCQVMEDTATCYVASNATVLMLGGTSTTWNGTAWDNGAPTITTAAVINGTYVTATNGNFSCCSLTVNATRTLTISSNGYVEVQNNVNNSGSIVIQNDGQLIQINETDTNSGTYTGTAFQVNRTVDNLRSLDYVYWSAPVQNYDIAGINGSLRYYWNTTAANPNGTQGYWLAASGAMAKGQGYIVRGPSSFTTPQTLNVNFTGKPFNGQFTYPITRGTDVGSMNDNLILIGNPYPSAIDADLFLATNPNIEGAVHIWTHGTLPSTAITSPFYQNFSANYTMNDYIVYNGTATTIPQAFDGKIASGQGFFIKMNEAGAVNQTITFTNAMRGSSATAVLDNSQFFRDANGNEVTEKNRIWLDLINASNKISTTVVGYVSGATMEKDNRYDAYAKLNSGLSFYSKIGNEAIHIQGRALPFNAEDKVAMGMEIPTSGSHKIAIRHVDGLFSGNQTIYLEDKKLNIIHDLKANPYAFTVDNSGFENDRFVLRFTNSTLGNDDFDATANSVVIYTNESIQVSSSLERIKEVTVYDVLGRTIAMKKNVNGNTAELINVRPTQSALIVKVTLENNQVVTKKVIY</sequence>
<evidence type="ECO:0000256" key="5">
    <source>
        <dbReference type="ARBA" id="ARBA00023273"/>
    </source>
</evidence>
<dbReference type="PROSITE" id="PS51841">
    <property type="entry name" value="LTD"/>
    <property type="match status" value="1"/>
</dbReference>
<dbReference type="InterPro" id="IPR053879">
    <property type="entry name" value="HYDIN_VesB_CFA65-like_Ig"/>
</dbReference>
<dbReference type="SUPFAM" id="SSF81296">
    <property type="entry name" value="E set domains"/>
    <property type="match status" value="1"/>
</dbReference>
<organism evidence="7 8">
    <name type="scientific">Flavobacterium saliperosum</name>
    <dbReference type="NCBI Taxonomy" id="329186"/>
    <lineage>
        <taxon>Bacteria</taxon>
        <taxon>Pseudomonadati</taxon>
        <taxon>Bacteroidota</taxon>
        <taxon>Flavobacteriia</taxon>
        <taxon>Flavobacteriales</taxon>
        <taxon>Flavobacteriaceae</taxon>
        <taxon>Flavobacterium</taxon>
    </lineage>
</organism>
<dbReference type="InterPro" id="IPR001322">
    <property type="entry name" value="Lamin_tail_dom"/>
</dbReference>
<dbReference type="GO" id="GO:0005737">
    <property type="term" value="C:cytoplasm"/>
    <property type="evidence" value="ECO:0007669"/>
    <property type="project" value="UniProtKB-SubCell"/>
</dbReference>
<dbReference type="Gene3D" id="2.60.40.10">
    <property type="entry name" value="Immunoglobulins"/>
    <property type="match status" value="3"/>
</dbReference>
<keyword evidence="4" id="KW-0969">Cilium</keyword>
<evidence type="ECO:0000313" key="7">
    <source>
        <dbReference type="EMBL" id="SCX03392.1"/>
    </source>
</evidence>
<comment type="subcellular location">
    <subcellularLocation>
        <location evidence="1">Cell projection</location>
        <location evidence="1">Cilium</location>
    </subcellularLocation>
    <subcellularLocation>
        <location evidence="2">Cytoplasm</location>
    </subcellularLocation>
</comment>
<protein>
    <submittedName>
        <fullName evidence="7">Lamin Tail Domain</fullName>
    </submittedName>
</protein>